<evidence type="ECO:0000256" key="6">
    <source>
        <dbReference type="ARBA" id="ARBA00022989"/>
    </source>
</evidence>
<dbReference type="FunFam" id="1.10.3860.10:FF:000001">
    <property type="entry name" value="C4-dicarboxylate transport protein"/>
    <property type="match status" value="1"/>
</dbReference>
<keyword evidence="3" id="KW-1003">Cell membrane</keyword>
<evidence type="ECO:0000256" key="5">
    <source>
        <dbReference type="ARBA" id="ARBA00022847"/>
    </source>
</evidence>
<dbReference type="Gene3D" id="1.10.3860.10">
    <property type="entry name" value="Sodium:dicarboxylate symporter"/>
    <property type="match status" value="1"/>
</dbReference>
<keyword evidence="7 9" id="KW-0472">Membrane</keyword>
<evidence type="ECO:0000256" key="2">
    <source>
        <dbReference type="ARBA" id="ARBA00022448"/>
    </source>
</evidence>
<feature type="transmembrane region" description="Helical" evidence="9">
    <location>
        <begin position="154"/>
        <end position="172"/>
    </location>
</feature>
<feature type="transmembrane region" description="Helical" evidence="9">
    <location>
        <begin position="296"/>
        <end position="320"/>
    </location>
</feature>
<dbReference type="PANTHER" id="PTHR42865:SF7">
    <property type="entry name" value="PROTON_GLUTAMATE-ASPARTATE SYMPORTER"/>
    <property type="match status" value="1"/>
</dbReference>
<feature type="transmembrane region" description="Helical" evidence="9">
    <location>
        <begin position="49"/>
        <end position="73"/>
    </location>
</feature>
<name>A0AAW8EF89_VARPD</name>
<dbReference type="GO" id="GO:0006835">
    <property type="term" value="P:dicarboxylic acid transport"/>
    <property type="evidence" value="ECO:0007669"/>
    <property type="project" value="TreeGrafter"/>
</dbReference>
<evidence type="ECO:0000256" key="9">
    <source>
        <dbReference type="SAM" id="Phobius"/>
    </source>
</evidence>
<comment type="caution">
    <text evidence="10">The sequence shown here is derived from an EMBL/GenBank/DDBJ whole genome shotgun (WGS) entry which is preliminary data.</text>
</comment>
<evidence type="ECO:0000313" key="11">
    <source>
        <dbReference type="Proteomes" id="UP001224845"/>
    </source>
</evidence>
<evidence type="ECO:0000256" key="7">
    <source>
        <dbReference type="ARBA" id="ARBA00023136"/>
    </source>
</evidence>
<organism evidence="10 11">
    <name type="scientific">Variovorax paradoxus</name>
    <dbReference type="NCBI Taxonomy" id="34073"/>
    <lineage>
        <taxon>Bacteria</taxon>
        <taxon>Pseudomonadati</taxon>
        <taxon>Pseudomonadota</taxon>
        <taxon>Betaproteobacteria</taxon>
        <taxon>Burkholderiales</taxon>
        <taxon>Comamonadaceae</taxon>
        <taxon>Variovorax</taxon>
    </lineage>
</organism>
<proteinExistence type="predicted"/>
<keyword evidence="6 9" id="KW-1133">Transmembrane helix</keyword>
<gene>
    <name evidence="10" type="ORF">J2W39_002188</name>
</gene>
<dbReference type="SUPFAM" id="SSF118215">
    <property type="entry name" value="Proton glutamate symport protein"/>
    <property type="match status" value="1"/>
</dbReference>
<feature type="transmembrane region" description="Helical" evidence="9">
    <location>
        <begin position="85"/>
        <end position="107"/>
    </location>
</feature>
<evidence type="ECO:0000313" key="10">
    <source>
        <dbReference type="EMBL" id="MDP9970954.1"/>
    </source>
</evidence>
<evidence type="ECO:0000256" key="3">
    <source>
        <dbReference type="ARBA" id="ARBA00022475"/>
    </source>
</evidence>
<feature type="transmembrane region" description="Helical" evidence="9">
    <location>
        <begin position="230"/>
        <end position="249"/>
    </location>
</feature>
<dbReference type="GO" id="GO:0005886">
    <property type="term" value="C:plasma membrane"/>
    <property type="evidence" value="ECO:0007669"/>
    <property type="project" value="UniProtKB-SubCell"/>
</dbReference>
<dbReference type="InterPro" id="IPR036458">
    <property type="entry name" value="Na:dicarbo_symporter_sf"/>
</dbReference>
<dbReference type="Proteomes" id="UP001224845">
    <property type="component" value="Unassembled WGS sequence"/>
</dbReference>
<keyword evidence="2" id="KW-0813">Transport</keyword>
<evidence type="ECO:0000256" key="1">
    <source>
        <dbReference type="ARBA" id="ARBA00004651"/>
    </source>
</evidence>
<dbReference type="RefSeq" id="WP_012746322.1">
    <property type="nucleotide sequence ID" value="NZ_CAIGKF010000005.1"/>
</dbReference>
<comment type="subcellular location">
    <subcellularLocation>
        <location evidence="1">Cell membrane</location>
        <topology evidence="1">Multi-pass membrane protein</topology>
    </subcellularLocation>
</comment>
<sequence>MKRKLPAAAWILIAMVLGILVGYMIFTSFPDKKAAAQIAGYVSIVSDVFLRLIKMLIGPLVFSTLVVGIAHMGDAKSVGRVFGKSLGWFLTASLISLVIGLVMANVLKPGENLGLPLPDIGASANLATAKFTLKDFVSHMVPKSFAEAMANNEILQIVVFSMFFGVALASLGDKARTLVAAIDELSHAMLKITGYVMKLAPLAVMAAMAATVATNGLGILLKFAVFMGDFYLGLFVLWGVLVFAGFSFLGPRVFKLLALIKEAFLLSFATASSEAAYPKILQALDRFGVKRKISSFVMPMGYSFNLDGSMMYCTFAVLFIAQAYNIHMPISTQITMLLILMLTSKGMAGVPRASLVVIAATLNHFDIPEAGLLLILGVDTFLDMGRSATNAVGNSIATAVVAKWEGELLSESDAAANARTLDAEASATLAHPAHA</sequence>
<dbReference type="PANTHER" id="PTHR42865">
    <property type="entry name" value="PROTON/GLUTAMATE-ASPARTATE SYMPORTER"/>
    <property type="match status" value="1"/>
</dbReference>
<dbReference type="AlphaFoldDB" id="A0AAW8EF89"/>
<dbReference type="GeneID" id="99712759"/>
<dbReference type="EMBL" id="JAUSRV010000005">
    <property type="protein sequence ID" value="MDP9970954.1"/>
    <property type="molecule type" value="Genomic_DNA"/>
</dbReference>
<comment type="function">
    <text evidence="8">Responsible for the transport of dicarboxylates such as succinate, fumarate, and malate from the periplasm across the membrane.</text>
</comment>
<dbReference type="InterPro" id="IPR001991">
    <property type="entry name" value="Na-dicarboxylate_symporter"/>
</dbReference>
<evidence type="ECO:0000256" key="8">
    <source>
        <dbReference type="ARBA" id="ARBA00053346"/>
    </source>
</evidence>
<feature type="transmembrane region" description="Helical" evidence="9">
    <location>
        <begin position="7"/>
        <end position="29"/>
    </location>
</feature>
<accession>A0AAW8EF89</accession>
<dbReference type="Pfam" id="PF00375">
    <property type="entry name" value="SDF"/>
    <property type="match status" value="1"/>
</dbReference>
<keyword evidence="5" id="KW-0769">Symport</keyword>
<keyword evidence="4 9" id="KW-0812">Transmembrane</keyword>
<evidence type="ECO:0000256" key="4">
    <source>
        <dbReference type="ARBA" id="ARBA00022692"/>
    </source>
</evidence>
<dbReference type="GO" id="GO:0015293">
    <property type="term" value="F:symporter activity"/>
    <property type="evidence" value="ECO:0007669"/>
    <property type="project" value="UniProtKB-KW"/>
</dbReference>
<feature type="transmembrane region" description="Helical" evidence="9">
    <location>
        <begin position="199"/>
        <end position="224"/>
    </location>
</feature>
<dbReference type="PRINTS" id="PR00173">
    <property type="entry name" value="EDTRNSPORT"/>
</dbReference>
<protein>
    <submittedName>
        <fullName evidence="10">Na+/H+-dicarboxylate symporter</fullName>
    </submittedName>
</protein>
<reference evidence="10" key="1">
    <citation type="submission" date="2023-07" db="EMBL/GenBank/DDBJ databases">
        <title>Sorghum-associated microbial communities from plants grown in Nebraska, USA.</title>
        <authorList>
            <person name="Schachtman D."/>
        </authorList>
    </citation>
    <scope>NUCLEOTIDE SEQUENCE</scope>
    <source>
        <strain evidence="10">DS3315</strain>
    </source>
</reference>